<name>A0A117I8X0_MYCCR</name>
<evidence type="ECO:0000313" key="2">
    <source>
        <dbReference type="EMBL" id="GAS93885.1"/>
    </source>
</evidence>
<sequence length="152" mass="17289">MPTEEQPTERIHIAMLKLARFMTRAETRAELLGESGRDLTPIDVELLRTIVAHGPLRASELSDWQSVDKSTIALQVRRLLQRDLVSRQTDPTDRRAMLLRATTQGLRTCRRMDSAGVELLEAVVGDWPKRDLAMFASLFCRFVDELSARPTE</sequence>
<dbReference type="SUPFAM" id="SSF46785">
    <property type="entry name" value="Winged helix' DNA-binding domain"/>
    <property type="match status" value="1"/>
</dbReference>
<reference evidence="3" key="2">
    <citation type="submission" date="2016-02" db="EMBL/GenBank/DDBJ databases">
        <title>Draft genome sequence of five rapidly growing Mycobacterium species.</title>
        <authorList>
            <person name="Katahira K."/>
            <person name="Gotou Y."/>
            <person name="Iida K."/>
            <person name="Ogura Y."/>
            <person name="Hayashi T."/>
        </authorList>
    </citation>
    <scope>NUCLEOTIDE SEQUENCE [LARGE SCALE GENOMIC DNA]</scope>
    <source>
        <strain evidence="3">JCM15298</strain>
    </source>
</reference>
<comment type="caution">
    <text evidence="2">The sequence shown here is derived from an EMBL/GenBank/DDBJ whole genome shotgun (WGS) entry which is preliminary data.</text>
</comment>
<dbReference type="PROSITE" id="PS50995">
    <property type="entry name" value="HTH_MARR_2"/>
    <property type="match status" value="1"/>
</dbReference>
<protein>
    <recommendedName>
        <fullName evidence="1">HTH marR-type domain-containing protein</fullName>
    </recommendedName>
</protein>
<dbReference type="PANTHER" id="PTHR33164:SF57">
    <property type="entry name" value="MARR-FAMILY TRANSCRIPTIONAL REGULATOR"/>
    <property type="match status" value="1"/>
</dbReference>
<dbReference type="EMBL" id="BCSY01000028">
    <property type="protein sequence ID" value="GAS93885.1"/>
    <property type="molecule type" value="Genomic_DNA"/>
</dbReference>
<reference evidence="3" key="1">
    <citation type="journal article" date="2016" name="Genome Announc.">
        <title>Draft Genome Sequences of Five Rapidly Growing Mycobacterium Species, M. thermoresistibile, M. fortuitum subsp. acetamidolyticum, M. canariasense, M. brisbanense, and M. novocastrense.</title>
        <authorList>
            <person name="Katahira K."/>
            <person name="Ogura Y."/>
            <person name="Gotoh Y."/>
            <person name="Hayashi T."/>
        </authorList>
    </citation>
    <scope>NUCLEOTIDE SEQUENCE [LARGE SCALE GENOMIC DNA]</scope>
    <source>
        <strain evidence="3">JCM15298</strain>
    </source>
</reference>
<proteinExistence type="predicted"/>
<dbReference type="InterPro" id="IPR036388">
    <property type="entry name" value="WH-like_DNA-bd_sf"/>
</dbReference>
<evidence type="ECO:0000313" key="3">
    <source>
        <dbReference type="Proteomes" id="UP000069443"/>
    </source>
</evidence>
<dbReference type="InterPro" id="IPR000835">
    <property type="entry name" value="HTH_MarR-typ"/>
</dbReference>
<keyword evidence="3" id="KW-1185">Reference proteome</keyword>
<dbReference type="Proteomes" id="UP000069443">
    <property type="component" value="Unassembled WGS sequence"/>
</dbReference>
<accession>A0A117I8X0</accession>
<dbReference type="InterPro" id="IPR036390">
    <property type="entry name" value="WH_DNA-bd_sf"/>
</dbReference>
<gene>
    <name evidence="2" type="ORF">RMCC_0851</name>
</gene>
<dbReference type="PANTHER" id="PTHR33164">
    <property type="entry name" value="TRANSCRIPTIONAL REGULATOR, MARR FAMILY"/>
    <property type="match status" value="1"/>
</dbReference>
<dbReference type="GO" id="GO:0006950">
    <property type="term" value="P:response to stress"/>
    <property type="evidence" value="ECO:0007669"/>
    <property type="project" value="TreeGrafter"/>
</dbReference>
<organism evidence="2 3">
    <name type="scientific">Mycolicibacterium canariasense</name>
    <name type="common">Mycobacterium canariasense</name>
    <dbReference type="NCBI Taxonomy" id="228230"/>
    <lineage>
        <taxon>Bacteria</taxon>
        <taxon>Bacillati</taxon>
        <taxon>Actinomycetota</taxon>
        <taxon>Actinomycetes</taxon>
        <taxon>Mycobacteriales</taxon>
        <taxon>Mycobacteriaceae</taxon>
        <taxon>Mycolicibacterium</taxon>
    </lineage>
</organism>
<dbReference type="AlphaFoldDB" id="A0A117I8X0"/>
<dbReference type="Pfam" id="PF01047">
    <property type="entry name" value="MarR"/>
    <property type="match status" value="1"/>
</dbReference>
<feature type="domain" description="HTH marR-type" evidence="1">
    <location>
        <begin position="8"/>
        <end position="144"/>
    </location>
</feature>
<dbReference type="RefSeq" id="WP_165605276.1">
    <property type="nucleotide sequence ID" value="NZ_BCSY01000028.1"/>
</dbReference>
<dbReference type="InterPro" id="IPR039422">
    <property type="entry name" value="MarR/SlyA-like"/>
</dbReference>
<dbReference type="Gene3D" id="1.10.10.10">
    <property type="entry name" value="Winged helix-like DNA-binding domain superfamily/Winged helix DNA-binding domain"/>
    <property type="match status" value="1"/>
</dbReference>
<evidence type="ECO:0000259" key="1">
    <source>
        <dbReference type="PROSITE" id="PS50995"/>
    </source>
</evidence>
<dbReference type="SMART" id="SM00347">
    <property type="entry name" value="HTH_MARR"/>
    <property type="match status" value="1"/>
</dbReference>
<dbReference type="GO" id="GO:0003700">
    <property type="term" value="F:DNA-binding transcription factor activity"/>
    <property type="evidence" value="ECO:0007669"/>
    <property type="project" value="InterPro"/>
</dbReference>